<dbReference type="STRING" id="1195236.CTER_2884"/>
<dbReference type="EMBL" id="AORV01000040">
    <property type="protein sequence ID" value="EMS71293.1"/>
    <property type="molecule type" value="Genomic_DNA"/>
</dbReference>
<evidence type="ECO:0000313" key="1">
    <source>
        <dbReference type="EMBL" id="EMS71293.1"/>
    </source>
</evidence>
<reference evidence="1 2" key="1">
    <citation type="journal article" date="2013" name="Genome Announc.">
        <title>Draft Genome Sequence of the Cellulolytic, Mesophilic, Anaerobic Bacterium Clostridium termitidis Strain CT1112 (DSM 5398).</title>
        <authorList>
            <person name="Lal S."/>
            <person name="Ramachandran U."/>
            <person name="Zhang X."/>
            <person name="Munir R."/>
            <person name="Sparling R."/>
            <person name="Levin D.B."/>
        </authorList>
    </citation>
    <scope>NUCLEOTIDE SEQUENCE [LARGE SCALE GENOMIC DNA]</scope>
    <source>
        <strain evidence="1 2">CT1112</strain>
    </source>
</reference>
<gene>
    <name evidence="1" type="ORF">CTER_2884</name>
</gene>
<dbReference type="Proteomes" id="UP000014155">
    <property type="component" value="Unassembled WGS sequence"/>
</dbReference>
<protein>
    <recommendedName>
        <fullName evidence="3">Threonine efflux protein</fullName>
    </recommendedName>
</protein>
<comment type="caution">
    <text evidence="1">The sequence shown here is derived from an EMBL/GenBank/DDBJ whole genome shotgun (WGS) entry which is preliminary data.</text>
</comment>
<dbReference type="AlphaFoldDB" id="S0FS39"/>
<dbReference type="PATRIC" id="fig|1195236.3.peg.3202"/>
<dbReference type="Pfam" id="PF20288">
    <property type="entry name" value="MC2"/>
    <property type="match status" value="1"/>
</dbReference>
<dbReference type="RefSeq" id="WP_004626843.1">
    <property type="nucleotide sequence ID" value="NZ_AORV01000040.1"/>
</dbReference>
<proteinExistence type="predicted"/>
<organism evidence="1 2">
    <name type="scientific">Ruminiclostridium cellobioparum subsp. termitidis CT1112</name>
    <dbReference type="NCBI Taxonomy" id="1195236"/>
    <lineage>
        <taxon>Bacteria</taxon>
        <taxon>Bacillati</taxon>
        <taxon>Bacillota</taxon>
        <taxon>Clostridia</taxon>
        <taxon>Eubacteriales</taxon>
        <taxon>Oscillospiraceae</taxon>
        <taxon>Ruminiclostridium</taxon>
    </lineage>
</organism>
<dbReference type="InterPro" id="IPR046904">
    <property type="entry name" value="ABC-3C_MC2"/>
</dbReference>
<keyword evidence="2" id="KW-1185">Reference proteome</keyword>
<sequence length="155" mass="18142">MENRRILNSSIEFGLRVTVLLSQFENEALALDKLLTYDYLLTNSGEFSDKYPSLHVETPYRYAKLVVKREVLKEGINLMCENGILDVVLTDEGILYKQNGFTKLFLNNISSKYKHQLEERANWIASEIHRTRSKIIEEELNKNVLEYGIEFYREG</sequence>
<name>S0FS39_RUMCE</name>
<accession>S0FS39</accession>
<evidence type="ECO:0000313" key="2">
    <source>
        <dbReference type="Proteomes" id="UP000014155"/>
    </source>
</evidence>
<evidence type="ECO:0008006" key="3">
    <source>
        <dbReference type="Google" id="ProtNLM"/>
    </source>
</evidence>
<dbReference type="eggNOG" id="ENOG5032RUZ">
    <property type="taxonomic scope" value="Bacteria"/>
</dbReference>